<dbReference type="InterPro" id="IPR011701">
    <property type="entry name" value="MFS"/>
</dbReference>
<gene>
    <name evidence="6" type="ORF">F503_06205</name>
</gene>
<feature type="transmembrane region" description="Helical" evidence="4">
    <location>
        <begin position="342"/>
        <end position="364"/>
    </location>
</feature>
<evidence type="ECO:0000256" key="1">
    <source>
        <dbReference type="ARBA" id="ARBA00004141"/>
    </source>
</evidence>
<dbReference type="VEuPathDB" id="FungiDB:F503_06205"/>
<dbReference type="OrthoDB" id="410267at2759"/>
<feature type="transmembrane region" description="Helical" evidence="4">
    <location>
        <begin position="414"/>
        <end position="439"/>
    </location>
</feature>
<feature type="compositionally biased region" description="Low complexity" evidence="3">
    <location>
        <begin position="56"/>
        <end position="77"/>
    </location>
</feature>
<accession>S3BYU9</accession>
<evidence type="ECO:0000313" key="6">
    <source>
        <dbReference type="EMBL" id="EPE04656.1"/>
    </source>
</evidence>
<evidence type="ECO:0000256" key="3">
    <source>
        <dbReference type="SAM" id="MobiDB-lite"/>
    </source>
</evidence>
<dbReference type="HOGENOM" id="CLU_001265_1_0_1"/>
<dbReference type="PANTHER" id="PTHR11360">
    <property type="entry name" value="MONOCARBOXYLATE TRANSPORTER"/>
    <property type="match status" value="1"/>
</dbReference>
<dbReference type="EMBL" id="KE148159">
    <property type="protein sequence ID" value="EPE04656.1"/>
    <property type="molecule type" value="Genomic_DNA"/>
</dbReference>
<keyword evidence="4" id="KW-1133">Transmembrane helix</keyword>
<dbReference type="InterPro" id="IPR050327">
    <property type="entry name" value="Proton-linked_MCT"/>
</dbReference>
<dbReference type="Proteomes" id="UP000016923">
    <property type="component" value="Unassembled WGS sequence"/>
</dbReference>
<feature type="transmembrane region" description="Helical" evidence="4">
    <location>
        <begin position="304"/>
        <end position="330"/>
    </location>
</feature>
<keyword evidence="7" id="KW-1185">Reference proteome</keyword>
<proteinExistence type="inferred from homology"/>
<evidence type="ECO:0000256" key="4">
    <source>
        <dbReference type="SAM" id="Phobius"/>
    </source>
</evidence>
<evidence type="ECO:0000259" key="5">
    <source>
        <dbReference type="PROSITE" id="PS50850"/>
    </source>
</evidence>
<dbReference type="eggNOG" id="KOG2504">
    <property type="taxonomic scope" value="Eukaryota"/>
</dbReference>
<feature type="region of interest" description="Disordered" evidence="3">
    <location>
        <begin position="1"/>
        <end position="120"/>
    </location>
</feature>
<feature type="transmembrane region" description="Helical" evidence="4">
    <location>
        <begin position="202"/>
        <end position="223"/>
    </location>
</feature>
<reference evidence="6 7" key="1">
    <citation type="journal article" date="2013" name="BMC Genomics">
        <title>The genome and transcriptome of the pine saprophyte Ophiostoma piceae, and a comparison with the bark beetle-associated pine pathogen Grosmannia clavigera.</title>
        <authorList>
            <person name="Haridas S."/>
            <person name="Wang Y."/>
            <person name="Lim L."/>
            <person name="Massoumi Alamouti S."/>
            <person name="Jackman S."/>
            <person name="Docking R."/>
            <person name="Robertson G."/>
            <person name="Birol I."/>
            <person name="Bohlmann J."/>
            <person name="Breuil C."/>
        </authorList>
    </citation>
    <scope>NUCLEOTIDE SEQUENCE [LARGE SCALE GENOMIC DNA]</scope>
    <source>
        <strain evidence="6 7">UAMH 11346</strain>
    </source>
</reference>
<comment type="subcellular location">
    <subcellularLocation>
        <location evidence="1">Membrane</location>
        <topology evidence="1">Multi-pass membrane protein</topology>
    </subcellularLocation>
</comment>
<feature type="transmembrane region" description="Helical" evidence="4">
    <location>
        <begin position="264"/>
        <end position="284"/>
    </location>
</feature>
<sequence length="515" mass="54618">MADKVADKADTASRSSDSGRPSSSSSEKTQLDPMSTTNAASSGQGVMDKDGDMNNTQSTRDSTDTQPTPTTTASVTTCEAREEGKHGQVPENLAMASVLSGNAPINNSGNNNRTNSHEPAEYYPEGGTEAWLVVLGSWFALFPSLGVLNSAGTFQTYVSTHQLAGETQGTIGWIFSINAFMTFFTGIYIGPLFDKYGPRWPVLAGSILLTSSFVALSFSYTVVGHYFKRRRGLATGIASTGGGIGGICIPLMLQSLFERVGWGWSIRILALVSLVMSGMSNFLLRSRLPPDPDASSHPDMRILLQLPFALTTVGIFLMEMGLFIPLTYISMYALSRGLSESFASQAIMILNVGSVLGRVLPGYYADKIGIFNTNMVTNISSVIACLALWLPTSLAGSATSTSTAEGGDHKSSAVAPVVVFALLFGFTSGSNISLAPVSIGSMCRTENYGRYYATCYTVVSVATLIGVPVAGNILTANGGEFWGLIVFTALLYVGAFIALFAAKVAKVGWKINTLF</sequence>
<dbReference type="GO" id="GO:0016020">
    <property type="term" value="C:membrane"/>
    <property type="evidence" value="ECO:0007669"/>
    <property type="project" value="UniProtKB-SubCell"/>
</dbReference>
<feature type="compositionally biased region" description="Low complexity" evidence="3">
    <location>
        <begin position="13"/>
        <end position="26"/>
    </location>
</feature>
<evidence type="ECO:0000256" key="2">
    <source>
        <dbReference type="ARBA" id="ARBA00006727"/>
    </source>
</evidence>
<name>S3BYU9_OPHP1</name>
<dbReference type="Pfam" id="PF07690">
    <property type="entry name" value="MFS_1"/>
    <property type="match status" value="1"/>
</dbReference>
<feature type="compositionally biased region" description="Basic and acidic residues" evidence="3">
    <location>
        <begin position="79"/>
        <end position="88"/>
    </location>
</feature>
<feature type="transmembrane region" description="Helical" evidence="4">
    <location>
        <begin position="481"/>
        <end position="502"/>
    </location>
</feature>
<dbReference type="OMA" id="DLVWQIS"/>
<feature type="domain" description="Major facilitator superfamily (MFS) profile" evidence="5">
    <location>
        <begin position="307"/>
        <end position="515"/>
    </location>
</feature>
<protein>
    <submittedName>
        <fullName evidence="6">Mfs monocarboxylate transporter</fullName>
    </submittedName>
</protein>
<dbReference type="Gene3D" id="1.20.1250.20">
    <property type="entry name" value="MFS general substrate transporter like domains"/>
    <property type="match status" value="3"/>
</dbReference>
<feature type="compositionally biased region" description="Basic and acidic residues" evidence="3">
    <location>
        <begin position="1"/>
        <end position="11"/>
    </location>
</feature>
<dbReference type="GO" id="GO:0022857">
    <property type="term" value="F:transmembrane transporter activity"/>
    <property type="evidence" value="ECO:0007669"/>
    <property type="project" value="InterPro"/>
</dbReference>
<feature type="compositionally biased region" description="Polar residues" evidence="3">
    <location>
        <begin position="32"/>
        <end position="44"/>
    </location>
</feature>
<dbReference type="SUPFAM" id="SSF103473">
    <property type="entry name" value="MFS general substrate transporter"/>
    <property type="match status" value="1"/>
</dbReference>
<feature type="transmembrane region" description="Helical" evidence="4">
    <location>
        <begin position="451"/>
        <end position="475"/>
    </location>
</feature>
<comment type="similarity">
    <text evidence="2">Belongs to the major facilitator superfamily. Monocarboxylate porter (TC 2.A.1.13) family.</text>
</comment>
<feature type="transmembrane region" description="Helical" evidence="4">
    <location>
        <begin position="232"/>
        <end position="252"/>
    </location>
</feature>
<feature type="transmembrane region" description="Helical" evidence="4">
    <location>
        <begin position="376"/>
        <end position="394"/>
    </location>
</feature>
<dbReference type="InterPro" id="IPR036259">
    <property type="entry name" value="MFS_trans_sf"/>
</dbReference>
<keyword evidence="4" id="KW-0812">Transmembrane</keyword>
<organism evidence="6 7">
    <name type="scientific">Ophiostoma piceae (strain UAMH 11346)</name>
    <name type="common">Sap stain fungus</name>
    <dbReference type="NCBI Taxonomy" id="1262450"/>
    <lineage>
        <taxon>Eukaryota</taxon>
        <taxon>Fungi</taxon>
        <taxon>Dikarya</taxon>
        <taxon>Ascomycota</taxon>
        <taxon>Pezizomycotina</taxon>
        <taxon>Sordariomycetes</taxon>
        <taxon>Sordariomycetidae</taxon>
        <taxon>Ophiostomatales</taxon>
        <taxon>Ophiostomataceae</taxon>
        <taxon>Ophiostoma</taxon>
    </lineage>
</organism>
<dbReference type="PROSITE" id="PS50850">
    <property type="entry name" value="MFS"/>
    <property type="match status" value="1"/>
</dbReference>
<feature type="compositionally biased region" description="Low complexity" evidence="3">
    <location>
        <begin position="100"/>
        <end position="114"/>
    </location>
</feature>
<keyword evidence="4" id="KW-0472">Membrane</keyword>
<dbReference type="InterPro" id="IPR020846">
    <property type="entry name" value="MFS_dom"/>
</dbReference>
<dbReference type="PANTHER" id="PTHR11360:SF177">
    <property type="entry name" value="RIBOFLAVIN TRANSPORTER MCH5"/>
    <property type="match status" value="1"/>
</dbReference>
<dbReference type="AlphaFoldDB" id="S3BYU9"/>
<evidence type="ECO:0000313" key="7">
    <source>
        <dbReference type="Proteomes" id="UP000016923"/>
    </source>
</evidence>
<feature type="transmembrane region" description="Helical" evidence="4">
    <location>
        <begin position="170"/>
        <end position="190"/>
    </location>
</feature>